<gene>
    <name evidence="2" type="ORF">GCM10011385_41460</name>
</gene>
<proteinExistence type="predicted"/>
<protein>
    <recommendedName>
        <fullName evidence="4">Tyr recombinase domain-containing protein</fullName>
    </recommendedName>
</protein>
<dbReference type="AlphaFoldDB" id="A0A916WAL5"/>
<evidence type="ECO:0000313" key="3">
    <source>
        <dbReference type="Proteomes" id="UP000636264"/>
    </source>
</evidence>
<dbReference type="GO" id="GO:0006310">
    <property type="term" value="P:DNA recombination"/>
    <property type="evidence" value="ECO:0007669"/>
    <property type="project" value="UniProtKB-KW"/>
</dbReference>
<dbReference type="SUPFAM" id="SSF56349">
    <property type="entry name" value="DNA breaking-rejoining enzymes"/>
    <property type="match status" value="1"/>
</dbReference>
<evidence type="ECO:0000256" key="1">
    <source>
        <dbReference type="ARBA" id="ARBA00023172"/>
    </source>
</evidence>
<dbReference type="InterPro" id="IPR013762">
    <property type="entry name" value="Integrase-like_cat_sf"/>
</dbReference>
<keyword evidence="3" id="KW-1185">Reference proteome</keyword>
<keyword evidence="1" id="KW-0233">DNA recombination</keyword>
<sequence>MDFKVLDSDARTYRIDEAVAVLRAARKETEVRRRWLPWLCAYSGMRIEEAGQLTAEDFFQVGERWFLRVSTSGRRSLKTASSQRRIPIHPSLEAEGLLDFVRKVGKGRLFKSNRIQPLMSEWVRDTVGIKRPELSPNHGWRHFFEDLCALANMSDAARDFMTGRASGKSRDQYGRSELMLPGLAKAMDKIPDIIGLLMAEAEGGDQV</sequence>
<reference evidence="2" key="2">
    <citation type="submission" date="2020-09" db="EMBL/GenBank/DDBJ databases">
        <authorList>
            <person name="Sun Q."/>
            <person name="Zhou Y."/>
        </authorList>
    </citation>
    <scope>NUCLEOTIDE SEQUENCE</scope>
    <source>
        <strain evidence="2">CGMCC 1.15320</strain>
    </source>
</reference>
<dbReference type="Proteomes" id="UP000636264">
    <property type="component" value="Unassembled WGS sequence"/>
</dbReference>
<dbReference type="GO" id="GO:0003677">
    <property type="term" value="F:DNA binding"/>
    <property type="evidence" value="ECO:0007669"/>
    <property type="project" value="InterPro"/>
</dbReference>
<reference evidence="2" key="1">
    <citation type="journal article" date="2014" name="Int. J. Syst. Evol. Microbiol.">
        <title>Complete genome sequence of Corynebacterium casei LMG S-19264T (=DSM 44701T), isolated from a smear-ripened cheese.</title>
        <authorList>
            <consortium name="US DOE Joint Genome Institute (JGI-PGF)"/>
            <person name="Walter F."/>
            <person name="Albersmeier A."/>
            <person name="Kalinowski J."/>
            <person name="Ruckert C."/>
        </authorList>
    </citation>
    <scope>NUCLEOTIDE SEQUENCE</scope>
    <source>
        <strain evidence="2">CGMCC 1.15320</strain>
    </source>
</reference>
<dbReference type="Gene3D" id="1.10.443.10">
    <property type="entry name" value="Intergrase catalytic core"/>
    <property type="match status" value="1"/>
</dbReference>
<evidence type="ECO:0000313" key="2">
    <source>
        <dbReference type="EMBL" id="GGA82977.1"/>
    </source>
</evidence>
<accession>A0A916WAL5</accession>
<dbReference type="RefSeq" id="WP_188723002.1">
    <property type="nucleotide sequence ID" value="NZ_BMIF01000036.1"/>
</dbReference>
<comment type="caution">
    <text evidence="2">The sequence shown here is derived from an EMBL/GenBank/DDBJ whole genome shotgun (WGS) entry which is preliminary data.</text>
</comment>
<dbReference type="EMBL" id="BMIF01000036">
    <property type="protein sequence ID" value="GGA82977.1"/>
    <property type="molecule type" value="Genomic_DNA"/>
</dbReference>
<dbReference type="GO" id="GO:0015074">
    <property type="term" value="P:DNA integration"/>
    <property type="evidence" value="ECO:0007669"/>
    <property type="project" value="InterPro"/>
</dbReference>
<organism evidence="2 3">
    <name type="scientific">Nitratireductor aestuarii</name>
    <dbReference type="NCBI Taxonomy" id="1735103"/>
    <lineage>
        <taxon>Bacteria</taxon>
        <taxon>Pseudomonadati</taxon>
        <taxon>Pseudomonadota</taxon>
        <taxon>Alphaproteobacteria</taxon>
        <taxon>Hyphomicrobiales</taxon>
        <taxon>Phyllobacteriaceae</taxon>
        <taxon>Nitratireductor</taxon>
    </lineage>
</organism>
<evidence type="ECO:0008006" key="4">
    <source>
        <dbReference type="Google" id="ProtNLM"/>
    </source>
</evidence>
<dbReference type="InterPro" id="IPR011010">
    <property type="entry name" value="DNA_brk_join_enz"/>
</dbReference>
<name>A0A916WAL5_9HYPH</name>